<gene>
    <name evidence="1" type="ORF">SAMN04488693_107119</name>
</gene>
<dbReference type="EMBL" id="FNDT01000007">
    <property type="protein sequence ID" value="SDI21344.1"/>
    <property type="molecule type" value="Genomic_DNA"/>
</dbReference>
<accession>A0A1G8IR22</accession>
<dbReference type="Proteomes" id="UP000199258">
    <property type="component" value="Unassembled WGS sequence"/>
</dbReference>
<name>A0A1G8IR22_9MICC</name>
<dbReference type="RefSeq" id="WP_090586388.1">
    <property type="nucleotide sequence ID" value="NZ_FNDT01000007.1"/>
</dbReference>
<proteinExistence type="predicted"/>
<evidence type="ECO:0000313" key="2">
    <source>
        <dbReference type="Proteomes" id="UP000199258"/>
    </source>
</evidence>
<protein>
    <recommendedName>
        <fullName evidence="3">DUF1918 domain-containing protein</fullName>
    </recommendedName>
</protein>
<dbReference type="OrthoDB" id="4951046at2"/>
<evidence type="ECO:0000313" key="1">
    <source>
        <dbReference type="EMBL" id="SDI21344.1"/>
    </source>
</evidence>
<reference evidence="1 2" key="1">
    <citation type="submission" date="2016-10" db="EMBL/GenBank/DDBJ databases">
        <authorList>
            <person name="de Groot N.N."/>
        </authorList>
    </citation>
    <scope>NUCLEOTIDE SEQUENCE [LARGE SCALE GENOMIC DNA]</scope>
    <source>
        <strain evidence="1 2">NP_1H</strain>
    </source>
</reference>
<dbReference type="AlphaFoldDB" id="A0A1G8IR22"/>
<keyword evidence="2" id="KW-1185">Reference proteome</keyword>
<sequence>MTSQQSALTDFSALERGQQITLRHHTGNQFSGVLEDRADDASVVWIRLDDGAGRRLFHHEDGYVVGG</sequence>
<evidence type="ECO:0008006" key="3">
    <source>
        <dbReference type="Google" id="ProtNLM"/>
    </source>
</evidence>
<organism evidence="1 2">
    <name type="scientific">Arthrobacter subterraneus</name>
    <dbReference type="NCBI Taxonomy" id="335973"/>
    <lineage>
        <taxon>Bacteria</taxon>
        <taxon>Bacillati</taxon>
        <taxon>Actinomycetota</taxon>
        <taxon>Actinomycetes</taxon>
        <taxon>Micrococcales</taxon>
        <taxon>Micrococcaceae</taxon>
        <taxon>Arthrobacter</taxon>
    </lineage>
</organism>